<sequence length="91" mass="9611">MDLTRLIIPILFGLALPFINRRVASRVGFGRYLLRLVLLPGAFAVGLGVLDLATGGTTLWTIGPSIAAFIVAGLIGYGLARATERSGARRS</sequence>
<feature type="transmembrane region" description="Helical" evidence="1">
    <location>
        <begin position="6"/>
        <end position="24"/>
    </location>
</feature>
<keyword evidence="1" id="KW-0812">Transmembrane</keyword>
<name>A0A6J4VT30_9BACT</name>
<protein>
    <submittedName>
        <fullName evidence="2">Uncharacterized protein</fullName>
    </submittedName>
</protein>
<keyword evidence="1" id="KW-1133">Transmembrane helix</keyword>
<evidence type="ECO:0000313" key="2">
    <source>
        <dbReference type="EMBL" id="CAA9588293.1"/>
    </source>
</evidence>
<dbReference type="EMBL" id="CADCWN010000347">
    <property type="protein sequence ID" value="CAA9588293.1"/>
    <property type="molecule type" value="Genomic_DNA"/>
</dbReference>
<gene>
    <name evidence="2" type="ORF">AVDCRST_MAG18-4338</name>
</gene>
<feature type="transmembrane region" description="Helical" evidence="1">
    <location>
        <begin position="59"/>
        <end position="80"/>
    </location>
</feature>
<organism evidence="2">
    <name type="scientific">uncultured Thermomicrobiales bacterium</name>
    <dbReference type="NCBI Taxonomy" id="1645740"/>
    <lineage>
        <taxon>Bacteria</taxon>
        <taxon>Pseudomonadati</taxon>
        <taxon>Thermomicrobiota</taxon>
        <taxon>Thermomicrobia</taxon>
        <taxon>Thermomicrobiales</taxon>
        <taxon>environmental samples</taxon>
    </lineage>
</organism>
<proteinExistence type="predicted"/>
<feature type="transmembrane region" description="Helical" evidence="1">
    <location>
        <begin position="36"/>
        <end position="53"/>
    </location>
</feature>
<keyword evidence="1" id="KW-0472">Membrane</keyword>
<evidence type="ECO:0000256" key="1">
    <source>
        <dbReference type="SAM" id="Phobius"/>
    </source>
</evidence>
<accession>A0A6J4VT30</accession>
<dbReference type="AlphaFoldDB" id="A0A6J4VT30"/>
<reference evidence="2" key="1">
    <citation type="submission" date="2020-02" db="EMBL/GenBank/DDBJ databases">
        <authorList>
            <person name="Meier V. D."/>
        </authorList>
    </citation>
    <scope>NUCLEOTIDE SEQUENCE</scope>
    <source>
        <strain evidence="2">AVDCRST_MAG18</strain>
    </source>
</reference>